<dbReference type="RefSeq" id="YP_003969739.1">
    <property type="nucleotide sequence ID" value="NC_014637.1"/>
</dbReference>
<keyword evidence="4" id="KW-0175">Coiled coil</keyword>
<accession>E3T4M7</accession>
<keyword evidence="3" id="KW-0067">ATP-binding</keyword>
<comment type="similarity">
    <text evidence="1">Belongs to the CbxX/CfxQ family.</text>
</comment>
<name>E3T4M7_CROVB</name>
<evidence type="ECO:0000256" key="2">
    <source>
        <dbReference type="ARBA" id="ARBA00022741"/>
    </source>
</evidence>
<dbReference type="FunFam" id="3.40.50.300:FF:000216">
    <property type="entry name" value="Type VII secretion ATPase EccA"/>
    <property type="match status" value="1"/>
</dbReference>
<evidence type="ECO:0000259" key="5">
    <source>
        <dbReference type="SMART" id="SM00382"/>
    </source>
</evidence>
<evidence type="ECO:0000256" key="1">
    <source>
        <dbReference type="ARBA" id="ARBA00010378"/>
    </source>
</evidence>
<keyword evidence="2" id="KW-0547">Nucleotide-binding</keyword>
<dbReference type="KEGG" id="vg:9887509"/>
<evidence type="ECO:0000313" key="7">
    <source>
        <dbReference type="Proteomes" id="UP000029781"/>
    </source>
</evidence>
<dbReference type="CDD" id="cd00009">
    <property type="entry name" value="AAA"/>
    <property type="match status" value="1"/>
</dbReference>
<evidence type="ECO:0000313" key="6">
    <source>
        <dbReference type="EMBL" id="ADO67140.1"/>
    </source>
</evidence>
<proteinExistence type="inferred from homology"/>
<dbReference type="Pfam" id="PF00004">
    <property type="entry name" value="AAA"/>
    <property type="match status" value="1"/>
</dbReference>
<reference evidence="6 7" key="1">
    <citation type="journal article" date="2010" name="Proc. Natl. Acad. Sci. U.S.A.">
        <title>Giant virus with a remarkable complement of genes infects marine zooplankton.</title>
        <authorList>
            <person name="Fischer M.G."/>
            <person name="Allen M.J."/>
            <person name="Wilson W.H."/>
            <person name="Suttle C.A."/>
        </authorList>
    </citation>
    <scope>NUCLEOTIDE SEQUENCE [LARGE SCALE GENOMIC DNA]</scope>
    <source>
        <strain evidence="6 7">BV-PW1</strain>
    </source>
</reference>
<dbReference type="InterPro" id="IPR000641">
    <property type="entry name" value="CbxX/CfxQ"/>
</dbReference>
<dbReference type="EMBL" id="GU244497">
    <property type="protein sequence ID" value="ADO67140.1"/>
    <property type="molecule type" value="Genomic_DNA"/>
</dbReference>
<dbReference type="InterPro" id="IPR050773">
    <property type="entry name" value="CbxX/CfxQ_RuBisCO_ESX"/>
</dbReference>
<dbReference type="InterPro" id="IPR027417">
    <property type="entry name" value="P-loop_NTPase"/>
</dbReference>
<evidence type="ECO:0000256" key="3">
    <source>
        <dbReference type="ARBA" id="ARBA00022840"/>
    </source>
</evidence>
<dbReference type="SUPFAM" id="SSF52540">
    <property type="entry name" value="P-loop containing nucleoside triphosphate hydrolases"/>
    <property type="match status" value="1"/>
</dbReference>
<dbReference type="GO" id="GO:0016887">
    <property type="term" value="F:ATP hydrolysis activity"/>
    <property type="evidence" value="ECO:0007669"/>
    <property type="project" value="InterPro"/>
</dbReference>
<evidence type="ECO:0000256" key="4">
    <source>
        <dbReference type="SAM" id="Coils"/>
    </source>
</evidence>
<protein>
    <submittedName>
        <fullName evidence="6">Putative AAA+ superfamily ATPase</fullName>
    </submittedName>
</protein>
<dbReference type="OrthoDB" id="16526at10239"/>
<dbReference type="Gene3D" id="3.40.50.300">
    <property type="entry name" value="P-loop containing nucleotide triphosphate hydrolases"/>
    <property type="match status" value="1"/>
</dbReference>
<dbReference type="GO" id="GO:0005524">
    <property type="term" value="F:ATP binding"/>
    <property type="evidence" value="ECO:0007669"/>
    <property type="project" value="UniProtKB-KW"/>
</dbReference>
<organismHost>
    <name type="scientific">Cafeteria roenbergensis</name>
    <name type="common">Marine flagellate</name>
    <dbReference type="NCBI Taxonomy" id="33653"/>
</organismHost>
<dbReference type="Proteomes" id="UP000029781">
    <property type="component" value="Segment"/>
</dbReference>
<dbReference type="PANTHER" id="PTHR43392:SF2">
    <property type="entry name" value="AAA-TYPE ATPASE FAMILY PROTEIN _ ANKYRIN REPEAT FAMILY PROTEIN"/>
    <property type="match status" value="1"/>
</dbReference>
<gene>
    <name evidence="6" type="ORF">crov107</name>
</gene>
<feature type="coiled-coil region" evidence="4">
    <location>
        <begin position="41"/>
        <end position="68"/>
    </location>
</feature>
<dbReference type="GeneID" id="9887509"/>
<organism evidence="6 7">
    <name type="scientific">Cafeteria roenbergensis virus (strain BV-PW1)</name>
    <name type="common">CroV</name>
    <dbReference type="NCBI Taxonomy" id="693272"/>
    <lineage>
        <taxon>Viruses</taxon>
        <taxon>Varidnaviria</taxon>
        <taxon>Bamfordvirae</taxon>
        <taxon>Nucleocytoviricota</taxon>
        <taxon>Megaviricetes</taxon>
        <taxon>Imitervirales</taxon>
        <taxon>Mimiviridae</taxon>
        <taxon>Aliimimivirinae</taxon>
        <taxon>Rheavirus</taxon>
        <taxon>Rheavirus sinusmexicani</taxon>
    </lineage>
</organism>
<dbReference type="PANTHER" id="PTHR43392">
    <property type="entry name" value="AAA-TYPE ATPASE FAMILY PROTEIN / ANKYRIN REPEAT FAMILY PROTEIN"/>
    <property type="match status" value="1"/>
</dbReference>
<feature type="domain" description="AAA+ ATPase" evidence="5">
    <location>
        <begin position="224"/>
        <end position="343"/>
    </location>
</feature>
<dbReference type="SMART" id="SM00382">
    <property type="entry name" value="AAA"/>
    <property type="match status" value="1"/>
</dbReference>
<dbReference type="InterPro" id="IPR003959">
    <property type="entry name" value="ATPase_AAA_core"/>
</dbReference>
<keyword evidence="7" id="KW-1185">Reference proteome</keyword>
<dbReference type="PRINTS" id="PR00819">
    <property type="entry name" value="CBXCFQXSUPER"/>
</dbReference>
<sequence length="469" mass="55264">MNPVNNHDITIDWNNYILSLESRLINMWSFINYNKFTDSQVEKYRKEATKLNRCIISLKNKLKKLQQDNNNNLITINDKNHDINLLNDVIEQQKIHIRNLTINNRNNKRTRDDVENENNESNESNEFINDICKKKPKTYEYLEESDKNNKLLEIFNNLHSITDIIKLAESNYVYDFLKSEKFKKLFKLIPSLKKLDQMIGMSKLKKQIFSMICYCLHQMNTDDDLNHIVIMGPPGTGKTSVSHIIGEIYYNLGFLSKGTFIKAKRSDLIAAYLGQTAIKTQNMIDKAEGGILFIDEVYSLGNTDNKDSFAKECIDTINQNLTEKSKNLLVIIAGYKDEVKKCFFNYNPGLERRFNLQFTIEQYTYDELYQILIKTIKYEKWCVSSIIEEFLKNEIKKNYTLFKYMGGDIQTLLKFAKENYSKRLMKTILTLESTKELIKEDFIHALEQFKEYRSTETPKIPEYIRRLYS</sequence>
<dbReference type="InterPro" id="IPR003593">
    <property type="entry name" value="AAA+_ATPase"/>
</dbReference>